<feature type="compositionally biased region" description="Basic and acidic residues" evidence="2">
    <location>
        <begin position="156"/>
        <end position="218"/>
    </location>
</feature>
<dbReference type="EMBL" id="FN653015">
    <property type="protein sequence ID" value="CBY20651.1"/>
    <property type="molecule type" value="Genomic_DNA"/>
</dbReference>
<evidence type="ECO:0000313" key="4">
    <source>
        <dbReference type="Proteomes" id="UP000001307"/>
    </source>
</evidence>
<dbReference type="FunCoup" id="E4WSB8">
    <property type="interactions" value="239"/>
</dbReference>
<dbReference type="InterPro" id="IPR051870">
    <property type="entry name" value="Elongin-A_domain"/>
</dbReference>
<feature type="compositionally biased region" description="Polar residues" evidence="2">
    <location>
        <begin position="464"/>
        <end position="478"/>
    </location>
</feature>
<feature type="compositionally biased region" description="Basic residues" evidence="2">
    <location>
        <begin position="129"/>
        <end position="138"/>
    </location>
</feature>
<dbReference type="PANTHER" id="PTHR15141:SF76">
    <property type="entry name" value="TRANSCRIPTION ELONGATION FACTOR B POLYPEPTIDE 3"/>
    <property type="match status" value="1"/>
</dbReference>
<reference evidence="3" key="1">
    <citation type="journal article" date="2010" name="Science">
        <title>Plasticity of animal genome architecture unmasked by rapid evolution of a pelagic tunicate.</title>
        <authorList>
            <person name="Denoeud F."/>
            <person name="Henriet S."/>
            <person name="Mungpakdee S."/>
            <person name="Aury J.M."/>
            <person name="Da Silva C."/>
            <person name="Brinkmann H."/>
            <person name="Mikhaleva J."/>
            <person name="Olsen L.C."/>
            <person name="Jubin C."/>
            <person name="Canestro C."/>
            <person name="Bouquet J.M."/>
            <person name="Danks G."/>
            <person name="Poulain J."/>
            <person name="Campsteijn C."/>
            <person name="Adamski M."/>
            <person name="Cross I."/>
            <person name="Yadetie F."/>
            <person name="Muffato M."/>
            <person name="Louis A."/>
            <person name="Butcher S."/>
            <person name="Tsagkogeorga G."/>
            <person name="Konrad A."/>
            <person name="Singh S."/>
            <person name="Jensen M.F."/>
            <person name="Cong E.H."/>
            <person name="Eikeseth-Otteraa H."/>
            <person name="Noel B."/>
            <person name="Anthouard V."/>
            <person name="Porcel B.M."/>
            <person name="Kachouri-Lafond R."/>
            <person name="Nishino A."/>
            <person name="Ugolini M."/>
            <person name="Chourrout P."/>
            <person name="Nishida H."/>
            <person name="Aasland R."/>
            <person name="Huzurbazar S."/>
            <person name="Westhof E."/>
            <person name="Delsuc F."/>
            <person name="Lehrach H."/>
            <person name="Reinhardt R."/>
            <person name="Weissenbach J."/>
            <person name="Roy S.W."/>
            <person name="Artiguenave F."/>
            <person name="Postlethwait J.H."/>
            <person name="Manak J.R."/>
            <person name="Thompson E.M."/>
            <person name="Jaillon O."/>
            <person name="Du Pasquier L."/>
            <person name="Boudinot P."/>
            <person name="Liberles D.A."/>
            <person name="Volff J.N."/>
            <person name="Philippe H."/>
            <person name="Lenhard B."/>
            <person name="Roest Crollius H."/>
            <person name="Wincker P."/>
            <person name="Chourrout D."/>
        </authorList>
    </citation>
    <scope>NUCLEOTIDE SEQUENCE [LARGE SCALE GENOMIC DNA]</scope>
</reference>
<feature type="compositionally biased region" description="Basic and acidic residues" evidence="2">
    <location>
        <begin position="296"/>
        <end position="313"/>
    </location>
</feature>
<feature type="compositionally biased region" description="Polar residues" evidence="2">
    <location>
        <begin position="279"/>
        <end position="289"/>
    </location>
</feature>
<feature type="compositionally biased region" description="Acidic residues" evidence="2">
    <location>
        <begin position="73"/>
        <end position="98"/>
    </location>
</feature>
<dbReference type="GO" id="GO:0006368">
    <property type="term" value="P:transcription elongation by RNA polymerase II"/>
    <property type="evidence" value="ECO:0007669"/>
    <property type="project" value="InterPro"/>
</dbReference>
<dbReference type="GO" id="GO:0070449">
    <property type="term" value="C:elongin complex"/>
    <property type="evidence" value="ECO:0007669"/>
    <property type="project" value="InterPro"/>
</dbReference>
<feature type="coiled-coil region" evidence="1">
    <location>
        <begin position="391"/>
        <end position="421"/>
    </location>
</feature>
<evidence type="ECO:0000256" key="2">
    <source>
        <dbReference type="SAM" id="MobiDB-lite"/>
    </source>
</evidence>
<gene>
    <name evidence="3" type="ORF">GSOID_T00000653001</name>
</gene>
<keyword evidence="1" id="KW-0175">Coiled coil</keyword>
<name>E4WSB8_OIKDI</name>
<dbReference type="InterPro" id="IPR010684">
    <property type="entry name" value="RNA_pol_II_trans_fac_SIII_A"/>
</dbReference>
<sequence>MKRLEKRTIERAKETLARFKELQIRYEQKKAFNDDSSSDEENSPRRKSSGGSSGSEEDAPVKQPPKKLRGFFMDDDEDDPVEDDDDEELEDLIDDEADMSYLNGGDDIDPYRAFPADDEDDPMALLNKLTKKEKSSKKRPSDINYESQKPPKRVKSSHDDSQIQRSKEKERLRKERERLKLQAEFAEKEKKARKREKERQKIEQLKKEEEAARIAVEKAKKKKRKEKERALAAKVKAEWSSEYTPSVKAEPSEEYVPATIKSKHSKSRSSIKEEYIPQSIGSSKQTFKQEYTPATEKPRKEKKKEKVNVKQERYASPPREASSSKPVDFFGTDSESDGGAPNSPPRPQKSIRPEPRQEKAPSRVSHMAVMKLKQEVKTEPEEPELTIAQKIEEKNLAKIKAEKKMKKAKNKKNLIAKEEMETEGFSFDAMMSMNTAKVKKKKKSKKLNIDESNASCLQLSKSDMQRLPMTSSSSTTANIKPPKELNDRDAAFLATTSKKGGITELLAERRKVRLVAKVYPLMEICQRVLTTHPQYLLTCMSQFHYAADVIMPALERLDAKSLNLLEEHQPHLEEDSNHIWRKLCNTKYGVVSSNTVEGRGETWKEGYIRLANENDARLKVLTKKIVKKTATDEKAKLNTKLAFCHGYVKPPPGVKVTRSDMRSKLFDVDVPGYQKSKHHSAKIPGSLGSAPSTNRRDVDHTGRSRVNVASSVNNATKRKTGHLMVKALRGIAKFKR</sequence>
<feature type="region of interest" description="Disordered" evidence="2">
    <location>
        <begin position="464"/>
        <end position="483"/>
    </location>
</feature>
<feature type="region of interest" description="Disordered" evidence="2">
    <location>
        <begin position="675"/>
        <end position="703"/>
    </location>
</feature>
<dbReference type="Proteomes" id="UP000001307">
    <property type="component" value="Unassembled WGS sequence"/>
</dbReference>
<organism evidence="3">
    <name type="scientific">Oikopleura dioica</name>
    <name type="common">Tunicate</name>
    <dbReference type="NCBI Taxonomy" id="34765"/>
    <lineage>
        <taxon>Eukaryota</taxon>
        <taxon>Metazoa</taxon>
        <taxon>Chordata</taxon>
        <taxon>Tunicata</taxon>
        <taxon>Appendicularia</taxon>
        <taxon>Copelata</taxon>
        <taxon>Oikopleuridae</taxon>
        <taxon>Oikopleura</taxon>
    </lineage>
</organism>
<accession>E4WSB8</accession>
<feature type="compositionally biased region" description="Basic and acidic residues" evidence="2">
    <location>
        <begin position="351"/>
        <end position="361"/>
    </location>
</feature>
<dbReference type="InParanoid" id="E4WSB8"/>
<feature type="compositionally biased region" description="Basic and acidic residues" evidence="2">
    <location>
        <begin position="227"/>
        <end position="239"/>
    </location>
</feature>
<dbReference type="AlphaFoldDB" id="E4WSB8"/>
<keyword evidence="4" id="KW-1185">Reference proteome</keyword>
<dbReference type="OrthoDB" id="21513at2759"/>
<feature type="region of interest" description="Disordered" evidence="2">
    <location>
        <begin position="28"/>
        <end position="366"/>
    </location>
</feature>
<dbReference type="Gene3D" id="6.10.250.3180">
    <property type="match status" value="1"/>
</dbReference>
<evidence type="ECO:0000313" key="3">
    <source>
        <dbReference type="EMBL" id="CBY20651.1"/>
    </source>
</evidence>
<evidence type="ECO:0000256" key="1">
    <source>
        <dbReference type="SAM" id="Coils"/>
    </source>
</evidence>
<dbReference type="PANTHER" id="PTHR15141">
    <property type="entry name" value="TRANSCRIPTION ELONGATION FACTOR B POLYPEPTIDE 3"/>
    <property type="match status" value="1"/>
</dbReference>
<proteinExistence type="predicted"/>
<dbReference type="Pfam" id="PF06881">
    <property type="entry name" value="Elongin_A"/>
    <property type="match status" value="1"/>
</dbReference>
<protein>
    <submittedName>
        <fullName evidence="3">Uncharacterized protein</fullName>
    </submittedName>
</protein>